<proteinExistence type="predicted"/>
<dbReference type="PROSITE" id="PS50020">
    <property type="entry name" value="WW_DOMAIN_2"/>
    <property type="match status" value="1"/>
</dbReference>
<name>A0ABP0HF27_9DINO</name>
<keyword evidence="2 4" id="KW-0697">Rotamase</keyword>
<sequence>SNPGNVYFFNEFSRVSRWDKPEPVAMPDKVRASHILLKHTGSRNPKSRRTGETITRTAEEAIAQLREFQAQIGNDAKKFEEIAGSQSDCNSFKHGGNLGSFGRQKMQKPFEDASFNLAVGEISGIIETDSGFHLILRTA</sequence>
<feature type="non-terminal residue" evidence="8">
    <location>
        <position position="1"/>
    </location>
</feature>
<keyword evidence="9" id="KW-1185">Reference proteome</keyword>
<dbReference type="EC" id="5.2.1.8" evidence="5"/>
<dbReference type="InterPro" id="IPR046357">
    <property type="entry name" value="PPIase_dom_sf"/>
</dbReference>
<evidence type="ECO:0000259" key="7">
    <source>
        <dbReference type="PROSITE" id="PS50198"/>
    </source>
</evidence>
<dbReference type="SUPFAM" id="SSF54534">
    <property type="entry name" value="FKBP-like"/>
    <property type="match status" value="1"/>
</dbReference>
<comment type="catalytic activity">
    <reaction evidence="1 5">
        <text>[protein]-peptidylproline (omega=180) = [protein]-peptidylproline (omega=0)</text>
        <dbReference type="Rhea" id="RHEA:16237"/>
        <dbReference type="Rhea" id="RHEA-COMP:10747"/>
        <dbReference type="Rhea" id="RHEA-COMP:10748"/>
        <dbReference type="ChEBI" id="CHEBI:83833"/>
        <dbReference type="ChEBI" id="CHEBI:83834"/>
        <dbReference type="EC" id="5.2.1.8"/>
    </reaction>
</comment>
<evidence type="ECO:0000313" key="8">
    <source>
        <dbReference type="EMBL" id="CAK8988368.1"/>
    </source>
</evidence>
<comment type="caution">
    <text evidence="8">The sequence shown here is derived from an EMBL/GenBank/DDBJ whole genome shotgun (WGS) entry which is preliminary data.</text>
</comment>
<dbReference type="PANTHER" id="PTHR10657">
    <property type="entry name" value="PEPTIDYL-PROLYL CIS-TRANS ISOMERASE"/>
    <property type="match status" value="1"/>
</dbReference>
<dbReference type="Gene3D" id="3.10.50.40">
    <property type="match status" value="1"/>
</dbReference>
<dbReference type="PANTHER" id="PTHR10657:SF4">
    <property type="entry name" value="PEPTIDYL-PROLYL CIS-TRANS ISOMERASE-RELATED"/>
    <property type="match status" value="1"/>
</dbReference>
<evidence type="ECO:0000313" key="9">
    <source>
        <dbReference type="Proteomes" id="UP001642464"/>
    </source>
</evidence>
<dbReference type="EMBL" id="CAXAMM010000665">
    <property type="protein sequence ID" value="CAK8988368.1"/>
    <property type="molecule type" value="Genomic_DNA"/>
</dbReference>
<organism evidence="8 9">
    <name type="scientific">Durusdinium trenchii</name>
    <dbReference type="NCBI Taxonomy" id="1381693"/>
    <lineage>
        <taxon>Eukaryota</taxon>
        <taxon>Sar</taxon>
        <taxon>Alveolata</taxon>
        <taxon>Dinophyceae</taxon>
        <taxon>Suessiales</taxon>
        <taxon>Symbiodiniaceae</taxon>
        <taxon>Durusdinium</taxon>
    </lineage>
</organism>
<evidence type="ECO:0000256" key="4">
    <source>
        <dbReference type="PROSITE-ProRule" id="PRU00278"/>
    </source>
</evidence>
<accession>A0ABP0HF27</accession>
<keyword evidence="3 4" id="KW-0413">Isomerase</keyword>
<dbReference type="InterPro" id="IPR036020">
    <property type="entry name" value="WW_dom_sf"/>
</dbReference>
<dbReference type="Proteomes" id="UP001642464">
    <property type="component" value="Unassembled WGS sequence"/>
</dbReference>
<dbReference type="GO" id="GO:0016853">
    <property type="term" value="F:isomerase activity"/>
    <property type="evidence" value="ECO:0007669"/>
    <property type="project" value="UniProtKB-KW"/>
</dbReference>
<protein>
    <recommendedName>
        <fullName evidence="5">Peptidyl-prolyl cis-trans isomerase</fullName>
        <ecNumber evidence="5">5.2.1.8</ecNumber>
    </recommendedName>
</protein>
<evidence type="ECO:0000256" key="3">
    <source>
        <dbReference type="ARBA" id="ARBA00023235"/>
    </source>
</evidence>
<reference evidence="8 9" key="1">
    <citation type="submission" date="2024-02" db="EMBL/GenBank/DDBJ databases">
        <authorList>
            <person name="Chen Y."/>
            <person name="Shah S."/>
            <person name="Dougan E. K."/>
            <person name="Thang M."/>
            <person name="Chan C."/>
        </authorList>
    </citation>
    <scope>NUCLEOTIDE SEQUENCE [LARGE SCALE GENOMIC DNA]</scope>
</reference>
<dbReference type="Pfam" id="PF00639">
    <property type="entry name" value="Rotamase"/>
    <property type="match status" value="1"/>
</dbReference>
<gene>
    <name evidence="8" type="ORF">SCF082_LOCUS1361</name>
</gene>
<feature type="domain" description="PpiC" evidence="7">
    <location>
        <begin position="27"/>
        <end position="139"/>
    </location>
</feature>
<dbReference type="InterPro" id="IPR051370">
    <property type="entry name" value="PPIase_Pin1"/>
</dbReference>
<dbReference type="PROSITE" id="PS50198">
    <property type="entry name" value="PPIC_PPIASE_2"/>
    <property type="match status" value="1"/>
</dbReference>
<dbReference type="SUPFAM" id="SSF51045">
    <property type="entry name" value="WW domain"/>
    <property type="match status" value="1"/>
</dbReference>
<evidence type="ECO:0000259" key="6">
    <source>
        <dbReference type="PROSITE" id="PS50020"/>
    </source>
</evidence>
<evidence type="ECO:0000256" key="1">
    <source>
        <dbReference type="ARBA" id="ARBA00000971"/>
    </source>
</evidence>
<feature type="domain" description="WW" evidence="6">
    <location>
        <begin position="1"/>
        <end position="23"/>
    </location>
</feature>
<dbReference type="InterPro" id="IPR001202">
    <property type="entry name" value="WW_dom"/>
</dbReference>
<evidence type="ECO:0000256" key="5">
    <source>
        <dbReference type="RuleBase" id="RU363014"/>
    </source>
</evidence>
<dbReference type="InterPro" id="IPR000297">
    <property type="entry name" value="PPIase_PpiC"/>
</dbReference>
<evidence type="ECO:0000256" key="2">
    <source>
        <dbReference type="ARBA" id="ARBA00023110"/>
    </source>
</evidence>